<organism evidence="1">
    <name type="scientific">Amphimedon queenslandica</name>
    <name type="common">Sponge</name>
    <dbReference type="NCBI Taxonomy" id="400682"/>
    <lineage>
        <taxon>Eukaryota</taxon>
        <taxon>Metazoa</taxon>
        <taxon>Porifera</taxon>
        <taxon>Demospongiae</taxon>
        <taxon>Heteroscleromorpha</taxon>
        <taxon>Haplosclerida</taxon>
        <taxon>Niphatidae</taxon>
        <taxon>Amphimedon</taxon>
    </lineage>
</organism>
<dbReference type="InParanoid" id="A0A1X7VDZ4"/>
<dbReference type="AlphaFoldDB" id="A0A1X7VDZ4"/>
<sequence length="90" mass="10505">MKKEDEGQSINTIKWVWSTRVVTSLIWQIEQPTTATSPSLLHTFEKKKALSCLLLLPSRTCLRGERQTTRYRIDFSPLYTRRVIKGPKIK</sequence>
<accession>A0A1X7VDZ4</accession>
<evidence type="ECO:0000313" key="1">
    <source>
        <dbReference type="EnsemblMetazoa" id="Aqu2.1.38525_001"/>
    </source>
</evidence>
<reference evidence="1" key="1">
    <citation type="submission" date="2017-05" db="UniProtKB">
        <authorList>
            <consortium name="EnsemblMetazoa"/>
        </authorList>
    </citation>
    <scope>IDENTIFICATION</scope>
</reference>
<name>A0A1X7VDZ4_AMPQE</name>
<proteinExistence type="predicted"/>
<dbReference type="EnsemblMetazoa" id="Aqu2.1.38525_001">
    <property type="protein sequence ID" value="Aqu2.1.38525_001"/>
    <property type="gene ID" value="Aqu2.1.38525"/>
</dbReference>
<protein>
    <submittedName>
        <fullName evidence="1">Uncharacterized protein</fullName>
    </submittedName>
</protein>